<evidence type="ECO:0000313" key="1">
    <source>
        <dbReference type="EMBL" id="BCT93627.1"/>
    </source>
</evidence>
<protein>
    <submittedName>
        <fullName evidence="1">Uncharacterized protein</fullName>
    </submittedName>
</protein>
<gene>
    <name evidence="1" type="ORF">LYSCAS_26510</name>
</gene>
<proteinExistence type="predicted"/>
<dbReference type="EMBL" id="AP024545">
    <property type="protein sequence ID" value="BCT93627.1"/>
    <property type="molecule type" value="Genomic_DNA"/>
</dbReference>
<sequence length="197" mass="21658">MAADNDHQRVRDLLPAAYDDFEGAVRKRLEEEPDFRDRGFGDFVWRTVGDKALAAVHDTLDFNVFGVFARAWAKANEIRQHAEASLATPGEPVYLRLGEHTATATLQPTIEVIVDPFGKTRIPLDLDLSAVFETAELTLRNGAITEIGAGRCKVTALLKLGGKKLHDPEASPPLTLGRRLKLEHPLQVVEPMAPGET</sequence>
<dbReference type="Proteomes" id="UP000681317">
    <property type="component" value="Chromosome"/>
</dbReference>
<organism evidence="1 2">
    <name type="scientific">Noviluteimonas caseinilytica</name>
    <dbReference type="NCBI Taxonomy" id="2675101"/>
    <lineage>
        <taxon>Bacteria</taxon>
        <taxon>Pseudomonadati</taxon>
        <taxon>Pseudomonadota</taxon>
        <taxon>Gammaproteobacteria</taxon>
        <taxon>Lysobacterales</taxon>
        <taxon>Lysobacteraceae</taxon>
        <taxon>Noviluteimonas</taxon>
    </lineage>
</organism>
<reference evidence="1 2" key="1">
    <citation type="submission" date="2021-03" db="EMBL/GenBank/DDBJ databases">
        <title>Complete Genome Sequences of Two Lysobacter Strains Isolated from Sea Water (Lysobacter caseinilyticus) and Soil (Lysobacter helvus) in South Korea.</title>
        <authorList>
            <person name="Watanabe Y."/>
            <person name="Arakawa K."/>
        </authorList>
    </citation>
    <scope>NUCLEOTIDE SEQUENCE [LARGE SCALE GENOMIC DNA]</scope>
    <source>
        <strain evidence="1 2">KVB24</strain>
    </source>
</reference>
<accession>A0ABM7Q8F8</accession>
<keyword evidence="2" id="KW-1185">Reference proteome</keyword>
<evidence type="ECO:0000313" key="2">
    <source>
        <dbReference type="Proteomes" id="UP000681317"/>
    </source>
</evidence>
<name>A0ABM7Q8F8_9GAMM</name>